<dbReference type="EMBL" id="JAGQLL010000019">
    <property type="protein sequence ID" value="MCA9379927.1"/>
    <property type="molecule type" value="Genomic_DNA"/>
</dbReference>
<evidence type="ECO:0000256" key="1">
    <source>
        <dbReference type="SAM" id="MobiDB-lite"/>
    </source>
</evidence>
<organism evidence="3 4">
    <name type="scientific">Candidatus Dojkabacteria bacterium</name>
    <dbReference type="NCBI Taxonomy" id="2099670"/>
    <lineage>
        <taxon>Bacteria</taxon>
        <taxon>Candidatus Dojkabacteria</taxon>
    </lineage>
</organism>
<evidence type="ECO:0000313" key="4">
    <source>
        <dbReference type="Proteomes" id="UP000745577"/>
    </source>
</evidence>
<dbReference type="InterPro" id="IPR036867">
    <property type="entry name" value="R3H_dom_sf"/>
</dbReference>
<dbReference type="Gene3D" id="3.30.300.20">
    <property type="match status" value="1"/>
</dbReference>
<evidence type="ECO:0000259" key="2">
    <source>
        <dbReference type="PROSITE" id="PS51061"/>
    </source>
</evidence>
<reference evidence="3" key="2">
    <citation type="journal article" date="2021" name="Microbiome">
        <title>Successional dynamics and alternative stable states in a saline activated sludge microbial community over 9 years.</title>
        <authorList>
            <person name="Wang Y."/>
            <person name="Ye J."/>
            <person name="Ju F."/>
            <person name="Liu L."/>
            <person name="Boyd J.A."/>
            <person name="Deng Y."/>
            <person name="Parks D.H."/>
            <person name="Jiang X."/>
            <person name="Yin X."/>
            <person name="Woodcroft B.J."/>
            <person name="Tyson G.W."/>
            <person name="Hugenholtz P."/>
            <person name="Polz M.F."/>
            <person name="Zhang T."/>
        </authorList>
    </citation>
    <scope>NUCLEOTIDE SEQUENCE</scope>
    <source>
        <strain evidence="3">HKST-UBA15</strain>
    </source>
</reference>
<gene>
    <name evidence="3" type="ORF">KC675_01980</name>
</gene>
<dbReference type="GO" id="GO:0003723">
    <property type="term" value="F:RNA binding"/>
    <property type="evidence" value="ECO:0007669"/>
    <property type="project" value="InterPro"/>
</dbReference>
<dbReference type="PROSITE" id="PS51061">
    <property type="entry name" value="R3H"/>
    <property type="match status" value="1"/>
</dbReference>
<dbReference type="InterPro" id="IPR034079">
    <property type="entry name" value="R3H_KhpB"/>
</dbReference>
<protein>
    <submittedName>
        <fullName evidence="3">KH domain-containing protein</fullName>
    </submittedName>
</protein>
<reference evidence="3" key="1">
    <citation type="submission" date="2020-04" db="EMBL/GenBank/DDBJ databases">
        <authorList>
            <person name="Zhang T."/>
        </authorList>
    </citation>
    <scope>NUCLEOTIDE SEQUENCE</scope>
    <source>
        <strain evidence="3">HKST-UBA15</strain>
    </source>
</reference>
<sequence length="168" mass="18720">MAKKKNDLKEITESLIQDFLTQLGLDAEIKIGDPVNTTESGDFSYLNVTLTGENLGELIGFRGNMLDSIQTILGLVLTKTLSKEDVTEKYRIILDINDYRKQRADYLVSYALRAVNEVISSGQPMELSPMKPSERRILHMALKETEGIVTSSAGEGENRRVVISPKSK</sequence>
<dbReference type="AlphaFoldDB" id="A0A955I7D1"/>
<dbReference type="Pfam" id="PF01424">
    <property type="entry name" value="R3H"/>
    <property type="match status" value="1"/>
</dbReference>
<dbReference type="Pfam" id="PF13083">
    <property type="entry name" value="KH_KhpA-B"/>
    <property type="match status" value="1"/>
</dbReference>
<dbReference type="CDD" id="cd02644">
    <property type="entry name" value="R3H_jag"/>
    <property type="match status" value="1"/>
</dbReference>
<dbReference type="Gene3D" id="3.30.1370.50">
    <property type="entry name" value="R3H-like domain"/>
    <property type="match status" value="1"/>
</dbReference>
<feature type="domain" description="R3H" evidence="2">
    <location>
        <begin position="101"/>
        <end position="167"/>
    </location>
</feature>
<dbReference type="InterPro" id="IPR039247">
    <property type="entry name" value="KhpB"/>
</dbReference>
<feature type="region of interest" description="Disordered" evidence="1">
    <location>
        <begin position="149"/>
        <end position="168"/>
    </location>
</feature>
<dbReference type="PANTHER" id="PTHR35800">
    <property type="entry name" value="PROTEIN JAG"/>
    <property type="match status" value="1"/>
</dbReference>
<evidence type="ECO:0000313" key="3">
    <source>
        <dbReference type="EMBL" id="MCA9379927.1"/>
    </source>
</evidence>
<accession>A0A955I7D1</accession>
<comment type="caution">
    <text evidence="3">The sequence shown here is derived from an EMBL/GenBank/DDBJ whole genome shotgun (WGS) entry which is preliminary data.</text>
</comment>
<name>A0A955I7D1_9BACT</name>
<dbReference type="Proteomes" id="UP000745577">
    <property type="component" value="Unassembled WGS sequence"/>
</dbReference>
<dbReference type="SUPFAM" id="SSF82708">
    <property type="entry name" value="R3H domain"/>
    <property type="match status" value="1"/>
</dbReference>
<dbReference type="PANTHER" id="PTHR35800:SF1">
    <property type="entry name" value="RNA-BINDING PROTEIN KHPB"/>
    <property type="match status" value="1"/>
</dbReference>
<dbReference type="InterPro" id="IPR015946">
    <property type="entry name" value="KH_dom-like_a/b"/>
</dbReference>
<proteinExistence type="predicted"/>
<dbReference type="InterPro" id="IPR001374">
    <property type="entry name" value="R3H_dom"/>
</dbReference>
<dbReference type="SMART" id="SM00393">
    <property type="entry name" value="R3H"/>
    <property type="match status" value="1"/>
</dbReference>